<dbReference type="InterPro" id="IPR013320">
    <property type="entry name" value="ConA-like_dom_sf"/>
</dbReference>
<dbReference type="InterPro" id="IPR052574">
    <property type="entry name" value="CDIRP"/>
</dbReference>
<dbReference type="PANTHER" id="PTHR47566">
    <property type="match status" value="1"/>
</dbReference>
<evidence type="ECO:0000256" key="3">
    <source>
        <dbReference type="ARBA" id="ARBA00022737"/>
    </source>
</evidence>
<feature type="chain" id="PRO_5045834789" evidence="4">
    <location>
        <begin position="19"/>
        <end position="1686"/>
    </location>
</feature>
<dbReference type="SUPFAM" id="SSF49899">
    <property type="entry name" value="Concanavalin A-like lectins/glucanases"/>
    <property type="match status" value="1"/>
</dbReference>
<dbReference type="PROSITE" id="PS51450">
    <property type="entry name" value="LRR"/>
    <property type="match status" value="1"/>
</dbReference>
<dbReference type="InterPro" id="IPR025667">
    <property type="entry name" value="SprB_repeat"/>
</dbReference>
<gene>
    <name evidence="7" type="ORF">JI750_04180</name>
</gene>
<proteinExistence type="predicted"/>
<dbReference type="InterPro" id="IPR000408">
    <property type="entry name" value="Reg_chr_condens"/>
</dbReference>
<dbReference type="Pfam" id="PF25390">
    <property type="entry name" value="WD40_RLD"/>
    <property type="match status" value="1"/>
</dbReference>
<dbReference type="Pfam" id="PF13573">
    <property type="entry name" value="SprB"/>
    <property type="match status" value="1"/>
</dbReference>
<dbReference type="InterPro" id="IPR009091">
    <property type="entry name" value="RCC1/BLIP-II"/>
</dbReference>
<dbReference type="InterPro" id="IPR001611">
    <property type="entry name" value="Leu-rich_rpt"/>
</dbReference>
<dbReference type="PROSITE" id="PS00626">
    <property type="entry name" value="RCC1_2"/>
    <property type="match status" value="1"/>
</dbReference>
<dbReference type="Pfam" id="PF13540">
    <property type="entry name" value="RCC1_2"/>
    <property type="match status" value="1"/>
</dbReference>
<keyword evidence="3" id="KW-0677">Repeat</keyword>
<dbReference type="Pfam" id="PF18962">
    <property type="entry name" value="Por_Secre_tail"/>
    <property type="match status" value="1"/>
</dbReference>
<dbReference type="SUPFAM" id="SSF50985">
    <property type="entry name" value="RCC1/BLIP-II"/>
    <property type="match status" value="2"/>
</dbReference>
<dbReference type="RefSeq" id="WP_201999094.1">
    <property type="nucleotide sequence ID" value="NZ_JAERSF010000001.1"/>
</dbReference>
<accession>A0ABS1K9Q3</accession>
<dbReference type="Proteomes" id="UP000603728">
    <property type="component" value="Unassembled WGS sequence"/>
</dbReference>
<comment type="caution">
    <text evidence="7">The sequence shown here is derived from an EMBL/GenBank/DDBJ whole genome shotgun (WGS) entry which is preliminary data.</text>
</comment>
<dbReference type="InterPro" id="IPR058923">
    <property type="entry name" value="RCC1-like_dom"/>
</dbReference>
<keyword evidence="2 4" id="KW-0732">Signal</keyword>
<reference evidence="7 8" key="1">
    <citation type="submission" date="2021-01" db="EMBL/GenBank/DDBJ databases">
        <title>Genome seq and assembly of Flavobacterium sp. GN10.</title>
        <authorList>
            <person name="Chhetri G."/>
        </authorList>
    </citation>
    <scope>NUCLEOTIDE SEQUENCE [LARGE SCALE GENOMIC DNA]</scope>
    <source>
        <strain evidence="7 8">GN10</strain>
    </source>
</reference>
<evidence type="ECO:0000256" key="2">
    <source>
        <dbReference type="ARBA" id="ARBA00022729"/>
    </source>
</evidence>
<dbReference type="PANTHER" id="PTHR47566:SF1">
    <property type="entry name" value="PROTEIN NUD1"/>
    <property type="match status" value="1"/>
</dbReference>
<dbReference type="Pfam" id="PF13385">
    <property type="entry name" value="Laminin_G_3"/>
    <property type="match status" value="1"/>
</dbReference>
<feature type="signal peptide" evidence="4">
    <location>
        <begin position="1"/>
        <end position="18"/>
    </location>
</feature>
<organism evidence="7 8">
    <name type="scientific">Flavobacterium tagetis</name>
    <dbReference type="NCBI Taxonomy" id="2801336"/>
    <lineage>
        <taxon>Bacteria</taxon>
        <taxon>Pseudomonadati</taxon>
        <taxon>Bacteroidota</taxon>
        <taxon>Flavobacteriia</taxon>
        <taxon>Flavobacteriales</taxon>
        <taxon>Flavobacteriaceae</taxon>
        <taxon>Flavobacterium</taxon>
    </lineage>
</organism>
<evidence type="ECO:0000259" key="5">
    <source>
        <dbReference type="Pfam" id="PF18962"/>
    </source>
</evidence>
<dbReference type="NCBIfam" id="TIGR04183">
    <property type="entry name" value="Por_Secre_tail"/>
    <property type="match status" value="1"/>
</dbReference>
<sequence length="1686" mass="182914">MRKILLLILILSFSQINAQCWKTVATGAGYTVALTTDGVLWSWGENGRGQLGIGSFTITNTPTKIGIDKDWKTVSAGQSFTVALKTNGTLWAWGDNFYEQLCDGTRTNSSLPIQIGTATDWTAISAGDGFCIALKADGTLWGWGNNYKGQLGDGTTNNKNTPTQIGTANDWQTIETGSGYSVAIKKDGTLWTWGSNSFGQLGDNTHTDSLLPKKIGTSSDWKTISAGVSHNMAIKTDGSLWGWGESAYGNLGSGSGTDFYVPTKIGTSTDWKTISCGGNHTIAIKNNGSLWGWGYNLDGELGNGANANIMAPVQIGSAINYETIAVGYFHTTVIDTNNSLWTTGRNSEGQLGLGTFANKNVTTLLACPGTLAATTAFTNVNCFGNTGSASIISVNGGTAPYTYLWSNGKTTASITDLAAGTYTCTITDAASLSITKSFDILQPVALTANVIVESPACGDVSKNGRLTVNALGGTLPYQYAISNNPYQGSNVFADLPPGMYQVMVIDKNGCLVQIVANIEPGNTPPPYTYPDVQTFNSTAIVANLKASGVSLKWYSSDTETTPLDLSTPLRTGKYYVSQTLNGCESAKAAFDVSIQPVSVSDPIPTDGLVAYYPFNGNANDVSGNRLNASVAGATLTSDRFGNNNSAYSFNGVDNFINVFMPNIPQKNSSRTISGWFKTDNVFTNPNKFETCIFNYGNAEKLQRLSLYIYSKGYLEPITGSDFSNDDFYVNNFNYANNDWYFFTLTYNGTKLSLYVNGKFVDERTVSLNTTNNIFRLGERYPDNKDEWFKGKIDDVAIWNRILTPAEISALYTPGEQPPYTLIPDPSFEQKLINLGLDNFPLDGKILTSNINTLTSLDVSKSNISDLTGIQDFVSLTDLNCSQNSLTTLNISKNTVLTTLDCSTNRITSLDVSNNIALLNLSCYSNQLTSLNVKANTALTKLDSGSNQYTSLDVSSNTALTFLGCNTSQLTTLDVSNNTALNLLDCRENKLTSLDVSKITTLTELYCQSNQLTNLNLSKNKVLEFVNCSKNQLTTLDVSANTSLVGLYPNSNQLTSLNLKNGNNDKLVYLNFVNNPNLTCIQVDDVAYANANWSSKKDLTASFNKNCNDGYTSIPDLNFEKALIAKGIDSGTPDGRVLTSKIASVTELFIMGESITNLSGIQNFKSIKTLFCDENQITSIDISNNITLENLSIGDNQLKDLDVSKNIALKSLYFHNNQIDSINVSQNITLRSLYMPGNKVRDLNVSKNTALVHLTCSSNLLTTLDISQNTALEDLICDHNQLTELDITKNILLNGLYCNSNKLTTLNTSKNTNLIRIECDSNQITRLDTSNNPLSGGLNCSSNLLTSLDISKNTSLDYLKCASNQLISLNLKNGNNTKFINTTMVDNLKNNPNLTCIQVDDVAYANKNWMNAKDSWATYNTTCTVEYVALPDANFEQRLIDLGIDTDGLNGKITVADASSITTLDLSNSNIKNLTGIEYFTSLTTLDISNNQITSLDVSNNLLLETLNASSNQLTTLDLSKNTRLRIVYVVNNPLVYLNLRNGNNANFILPSNTGRKSASTLYTTFLGLNSLSCIQVDDENYSNANWSSIKESTTTYSNTCKSLGIDKSEFSQVVVYPNPTKGEITINNIALDKATVYNSLGQLVKSFTLNNANTNNAIDLSGLPRGVYYVYLINGDAASAKKVIVE</sequence>
<keyword evidence="8" id="KW-1185">Reference proteome</keyword>
<dbReference type="SUPFAM" id="SSF52058">
    <property type="entry name" value="L domain-like"/>
    <property type="match status" value="3"/>
</dbReference>
<dbReference type="EMBL" id="JAERSF010000001">
    <property type="protein sequence ID" value="MBL0736070.1"/>
    <property type="molecule type" value="Genomic_DNA"/>
</dbReference>
<feature type="domain" description="RCC1-like" evidence="6">
    <location>
        <begin position="22"/>
        <end position="315"/>
    </location>
</feature>
<feature type="domain" description="Secretion system C-terminal sorting" evidence="5">
    <location>
        <begin position="1615"/>
        <end position="1685"/>
    </location>
</feature>
<name>A0ABS1K9Q3_9FLAO</name>
<evidence type="ECO:0000256" key="4">
    <source>
        <dbReference type="SAM" id="SignalP"/>
    </source>
</evidence>
<protein>
    <submittedName>
        <fullName evidence="7">T9SS type A sorting domain-containing protein</fullName>
    </submittedName>
</protein>
<dbReference type="PRINTS" id="PR00633">
    <property type="entry name" value="RCCNDNSATION"/>
</dbReference>
<dbReference type="Gene3D" id="2.60.120.200">
    <property type="match status" value="1"/>
</dbReference>
<dbReference type="InterPro" id="IPR026444">
    <property type="entry name" value="Secre_tail"/>
</dbReference>
<dbReference type="PROSITE" id="PS50012">
    <property type="entry name" value="RCC1_3"/>
    <property type="match status" value="6"/>
</dbReference>
<evidence type="ECO:0000256" key="1">
    <source>
        <dbReference type="ARBA" id="ARBA00022614"/>
    </source>
</evidence>
<evidence type="ECO:0000313" key="8">
    <source>
        <dbReference type="Proteomes" id="UP000603728"/>
    </source>
</evidence>
<evidence type="ECO:0000313" key="7">
    <source>
        <dbReference type="EMBL" id="MBL0736070.1"/>
    </source>
</evidence>
<dbReference type="Gene3D" id="2.130.10.30">
    <property type="entry name" value="Regulator of chromosome condensation 1/beta-lactamase-inhibitor protein II"/>
    <property type="match status" value="2"/>
</dbReference>
<evidence type="ECO:0000259" key="6">
    <source>
        <dbReference type="Pfam" id="PF25390"/>
    </source>
</evidence>
<dbReference type="InterPro" id="IPR032675">
    <property type="entry name" value="LRR_dom_sf"/>
</dbReference>
<dbReference type="Gene3D" id="3.80.10.10">
    <property type="entry name" value="Ribonuclease Inhibitor"/>
    <property type="match status" value="3"/>
</dbReference>
<keyword evidence="1" id="KW-0433">Leucine-rich repeat</keyword>